<sequence length="523" mass="56238">MASMIRLASTTARRALPSSARSMSAVPSAAAEFDAMDFQTQLYINGEFVDAKTGAKFPTVNPVTEEVITYVQEAGAEDVDAAVAAARAALPAWKRVDAADKRDMLLKLADLLEEAAPELAKLESLDNGKPEHIARDVDIAQCVNNYRYFAGWADKITGKTIPTTQGTADTFAFTTREPVGVVGAVIPWNFPLLMQCWKLAPALAAGNTVVMKLSEKTPLSGMKFMELVEEAGFPAGVVNMLNGPGATGEVLARHGDVDKIAFTGSSAVGHKIASAASETNLKRVSLELGGKSPLIIHKDADLDQALISAHVGLFLNMGQCCVASSRIYVHEDVHDEFVEKIVALASRLRSQGDLTSETDVEILDLGPQVDKTQFDKIMAYIEAGKAEGAKCEIGGKRLGETGYYVAPTIFSNVTDDMTIAREEIFGPVMQLLKYSDLDDAIARANDTQYGLAAGVCTRDAGTAMYAAKELQAGTVWVNCYDNFDVAVPFGGYKESGWGRDKGEYALDNYTETKAIMMPIDRKA</sequence>
<dbReference type="Proteomes" id="UP001363151">
    <property type="component" value="Unassembled WGS sequence"/>
</dbReference>
<dbReference type="InterPro" id="IPR029510">
    <property type="entry name" value="Ald_DH_CS_GLU"/>
</dbReference>
<evidence type="ECO:0000256" key="1">
    <source>
        <dbReference type="ARBA" id="ARBA00023002"/>
    </source>
</evidence>
<dbReference type="SUPFAM" id="SSF53720">
    <property type="entry name" value="ALDH-like"/>
    <property type="match status" value="1"/>
</dbReference>
<evidence type="ECO:0000313" key="6">
    <source>
        <dbReference type="Proteomes" id="UP001363151"/>
    </source>
</evidence>
<organism evidence="5 6">
    <name type="scientific">Aureococcus anophagefferens</name>
    <name type="common">Harmful bloom alga</name>
    <dbReference type="NCBI Taxonomy" id="44056"/>
    <lineage>
        <taxon>Eukaryota</taxon>
        <taxon>Sar</taxon>
        <taxon>Stramenopiles</taxon>
        <taxon>Ochrophyta</taxon>
        <taxon>Pelagophyceae</taxon>
        <taxon>Pelagomonadales</taxon>
        <taxon>Pelagomonadaceae</taxon>
        <taxon>Aureococcus</taxon>
    </lineage>
</organism>
<accession>A0ABR1FWW8</accession>
<evidence type="ECO:0000259" key="4">
    <source>
        <dbReference type="Pfam" id="PF00171"/>
    </source>
</evidence>
<evidence type="ECO:0000256" key="3">
    <source>
        <dbReference type="RuleBase" id="RU003345"/>
    </source>
</evidence>
<feature type="active site" evidence="2">
    <location>
        <position position="287"/>
    </location>
</feature>
<dbReference type="InterPro" id="IPR016163">
    <property type="entry name" value="Ald_DH_C"/>
</dbReference>
<dbReference type="EMBL" id="JBBJCI010000211">
    <property type="protein sequence ID" value="KAK7240493.1"/>
    <property type="molecule type" value="Genomic_DNA"/>
</dbReference>
<feature type="domain" description="Aldehyde dehydrogenase" evidence="4">
    <location>
        <begin position="48"/>
        <end position="515"/>
    </location>
</feature>
<dbReference type="PROSITE" id="PS00687">
    <property type="entry name" value="ALDEHYDE_DEHYDR_GLU"/>
    <property type="match status" value="1"/>
</dbReference>
<dbReference type="Pfam" id="PF00171">
    <property type="entry name" value="Aldedh"/>
    <property type="match status" value="1"/>
</dbReference>
<dbReference type="Gene3D" id="3.40.605.10">
    <property type="entry name" value="Aldehyde Dehydrogenase, Chain A, domain 1"/>
    <property type="match status" value="1"/>
</dbReference>
<dbReference type="InterPro" id="IPR016162">
    <property type="entry name" value="Ald_DH_N"/>
</dbReference>
<dbReference type="PROSITE" id="PS00070">
    <property type="entry name" value="ALDEHYDE_DEHYDR_CYS"/>
    <property type="match status" value="1"/>
</dbReference>
<dbReference type="PANTHER" id="PTHR11699">
    <property type="entry name" value="ALDEHYDE DEHYDROGENASE-RELATED"/>
    <property type="match status" value="1"/>
</dbReference>
<comment type="similarity">
    <text evidence="3">Belongs to the aldehyde dehydrogenase family.</text>
</comment>
<reference evidence="5 6" key="1">
    <citation type="submission" date="2024-03" db="EMBL/GenBank/DDBJ databases">
        <title>Aureococcus anophagefferens CCMP1851 and Kratosvirus quantuckense: Draft genome of a second virus-susceptible host strain in the model system.</title>
        <authorList>
            <person name="Chase E."/>
            <person name="Truchon A.R."/>
            <person name="Schepens W."/>
            <person name="Wilhelm S.W."/>
        </authorList>
    </citation>
    <scope>NUCLEOTIDE SEQUENCE [LARGE SCALE GENOMIC DNA]</scope>
    <source>
        <strain evidence="5 6">CCMP1851</strain>
    </source>
</reference>
<name>A0ABR1FWW8_AURAN</name>
<proteinExistence type="inferred from homology"/>
<keyword evidence="1 3" id="KW-0560">Oxidoreductase</keyword>
<gene>
    <name evidence="5" type="primary">ALDH1A2</name>
    <name evidence="5" type="ORF">SO694_00111042</name>
</gene>
<comment type="caution">
    <text evidence="5">The sequence shown here is derived from an EMBL/GenBank/DDBJ whole genome shotgun (WGS) entry which is preliminary data.</text>
</comment>
<evidence type="ECO:0000256" key="2">
    <source>
        <dbReference type="PROSITE-ProRule" id="PRU10007"/>
    </source>
</evidence>
<dbReference type="InterPro" id="IPR015590">
    <property type="entry name" value="Aldehyde_DH_dom"/>
</dbReference>
<evidence type="ECO:0000313" key="5">
    <source>
        <dbReference type="EMBL" id="KAK7240493.1"/>
    </source>
</evidence>
<protein>
    <submittedName>
        <fullName evidence="5">Aldehyde dehydrogenase</fullName>
    </submittedName>
</protein>
<dbReference type="InterPro" id="IPR016160">
    <property type="entry name" value="Ald_DH_CS_CYS"/>
</dbReference>
<keyword evidence="6" id="KW-1185">Reference proteome</keyword>
<dbReference type="Gene3D" id="3.40.309.10">
    <property type="entry name" value="Aldehyde Dehydrogenase, Chain A, domain 2"/>
    <property type="match status" value="1"/>
</dbReference>
<dbReference type="InterPro" id="IPR016161">
    <property type="entry name" value="Ald_DH/histidinol_DH"/>
</dbReference>